<comment type="caution">
    <text evidence="1">The sequence shown here is derived from an EMBL/GenBank/DDBJ whole genome shotgun (WGS) entry which is preliminary data.</text>
</comment>
<dbReference type="GO" id="GO:0016779">
    <property type="term" value="F:nucleotidyltransferase activity"/>
    <property type="evidence" value="ECO:0007669"/>
    <property type="project" value="UniProtKB-KW"/>
</dbReference>
<dbReference type="InterPro" id="IPR014729">
    <property type="entry name" value="Rossmann-like_a/b/a_fold"/>
</dbReference>
<dbReference type="NCBIfam" id="TIGR00125">
    <property type="entry name" value="cyt_tran_rel"/>
    <property type="match status" value="1"/>
</dbReference>
<dbReference type="SUPFAM" id="SSF52374">
    <property type="entry name" value="Nucleotidylyl transferase"/>
    <property type="match status" value="1"/>
</dbReference>
<evidence type="ECO:0000313" key="2">
    <source>
        <dbReference type="Proteomes" id="UP001589828"/>
    </source>
</evidence>
<dbReference type="PANTHER" id="PTHR37512">
    <property type="entry name" value="TRIFUNCTIONAL NAD BIOSYNTHESIS/REGULATOR PROTEIN NADR"/>
    <property type="match status" value="1"/>
</dbReference>
<dbReference type="Proteomes" id="UP001589828">
    <property type="component" value="Unassembled WGS sequence"/>
</dbReference>
<organism evidence="1 2">
    <name type="scientific">Mucilaginibacter angelicae</name>
    <dbReference type="NCBI Taxonomy" id="869718"/>
    <lineage>
        <taxon>Bacteria</taxon>
        <taxon>Pseudomonadati</taxon>
        <taxon>Bacteroidota</taxon>
        <taxon>Sphingobacteriia</taxon>
        <taxon>Sphingobacteriales</taxon>
        <taxon>Sphingobacteriaceae</taxon>
        <taxon>Mucilaginibacter</taxon>
    </lineage>
</organism>
<keyword evidence="1" id="KW-0808">Transferase</keyword>
<sequence length="161" mass="18177">MKRGLVIGKFLPLHIGHMALIGYALEHCDELVVVIGASDDEPIAGDIRLGWLEKTYAGDDRVKPVLLSYDEAMLPGIGESIENMSRLWASYLKKKLPPIDVIFASETYGAYMGRFLDCESVIYEEPCKIVPVQAARIREEPALYWHLMPEAVKEYYKSQAE</sequence>
<accession>A0ABV6L8R6</accession>
<dbReference type="RefSeq" id="WP_377023654.1">
    <property type="nucleotide sequence ID" value="NZ_JBHLTS010000022.1"/>
</dbReference>
<dbReference type="Gene3D" id="3.40.50.620">
    <property type="entry name" value="HUPs"/>
    <property type="match status" value="1"/>
</dbReference>
<dbReference type="EMBL" id="JBHLTS010000022">
    <property type="protein sequence ID" value="MFC0515857.1"/>
    <property type="molecule type" value="Genomic_DNA"/>
</dbReference>
<proteinExistence type="predicted"/>
<keyword evidence="1" id="KW-0548">Nucleotidyltransferase</keyword>
<protein>
    <submittedName>
        <fullName evidence="1">Adenylyltransferase/cytidyltransferase family protein</fullName>
    </submittedName>
</protein>
<dbReference type="InterPro" id="IPR052735">
    <property type="entry name" value="NAD_biosynth-regulator"/>
</dbReference>
<dbReference type="PANTHER" id="PTHR37512:SF1">
    <property type="entry name" value="NADR_TTD14 AAA DOMAIN-CONTAINING PROTEIN"/>
    <property type="match status" value="1"/>
</dbReference>
<gene>
    <name evidence="1" type="ORF">ACFFGT_16665</name>
</gene>
<dbReference type="InterPro" id="IPR004821">
    <property type="entry name" value="Cyt_trans-like"/>
</dbReference>
<evidence type="ECO:0000313" key="1">
    <source>
        <dbReference type="EMBL" id="MFC0515857.1"/>
    </source>
</evidence>
<reference evidence="1 2" key="1">
    <citation type="submission" date="2024-09" db="EMBL/GenBank/DDBJ databases">
        <authorList>
            <person name="Sun Q."/>
            <person name="Mori K."/>
        </authorList>
    </citation>
    <scope>NUCLEOTIDE SEQUENCE [LARGE SCALE GENOMIC DNA]</scope>
    <source>
        <strain evidence="1 2">NCAIM B.02415</strain>
    </source>
</reference>
<name>A0ABV6L8R6_9SPHI</name>
<keyword evidence="2" id="KW-1185">Reference proteome</keyword>